<accession>A0A914V051</accession>
<feature type="compositionally biased region" description="Polar residues" evidence="1">
    <location>
        <begin position="93"/>
        <end position="104"/>
    </location>
</feature>
<dbReference type="Proteomes" id="UP000887566">
    <property type="component" value="Unplaced"/>
</dbReference>
<sequence length="104" mass="11946">MRRRWKKVLSARPTLAQRRSGRLRGALEGEGGRDTAFVVCAAANYSRRYPWKRAFRFPAAAAPAGRRRRRQRSSTRGDTTRGQNRADDKQQGPFVNQSLRRSRS</sequence>
<evidence type="ECO:0000313" key="2">
    <source>
        <dbReference type="Proteomes" id="UP000887566"/>
    </source>
</evidence>
<keyword evidence="2" id="KW-1185">Reference proteome</keyword>
<proteinExistence type="predicted"/>
<reference evidence="3" key="1">
    <citation type="submission" date="2022-11" db="UniProtKB">
        <authorList>
            <consortium name="WormBaseParasite"/>
        </authorList>
    </citation>
    <scope>IDENTIFICATION</scope>
</reference>
<evidence type="ECO:0000256" key="1">
    <source>
        <dbReference type="SAM" id="MobiDB-lite"/>
    </source>
</evidence>
<evidence type="ECO:0000313" key="3">
    <source>
        <dbReference type="WBParaSite" id="PSAMB.scaffold1409size31871.g13042.t1"/>
    </source>
</evidence>
<dbReference type="AlphaFoldDB" id="A0A914V051"/>
<feature type="region of interest" description="Disordered" evidence="1">
    <location>
        <begin position="57"/>
        <end position="104"/>
    </location>
</feature>
<name>A0A914V051_9BILA</name>
<protein>
    <submittedName>
        <fullName evidence="3">Uncharacterized protein</fullName>
    </submittedName>
</protein>
<feature type="compositionally biased region" description="Low complexity" evidence="1">
    <location>
        <begin position="74"/>
        <end position="83"/>
    </location>
</feature>
<dbReference type="WBParaSite" id="PSAMB.scaffold1409size31871.g13042.t1">
    <property type="protein sequence ID" value="PSAMB.scaffold1409size31871.g13042.t1"/>
    <property type="gene ID" value="PSAMB.scaffold1409size31871.g13042"/>
</dbReference>
<organism evidence="2 3">
    <name type="scientific">Plectus sambesii</name>
    <dbReference type="NCBI Taxonomy" id="2011161"/>
    <lineage>
        <taxon>Eukaryota</taxon>
        <taxon>Metazoa</taxon>
        <taxon>Ecdysozoa</taxon>
        <taxon>Nematoda</taxon>
        <taxon>Chromadorea</taxon>
        <taxon>Plectida</taxon>
        <taxon>Plectina</taxon>
        <taxon>Plectoidea</taxon>
        <taxon>Plectidae</taxon>
        <taxon>Plectus</taxon>
    </lineage>
</organism>